<dbReference type="InterPro" id="IPR029060">
    <property type="entry name" value="PIN-like_dom_sf"/>
</dbReference>
<dbReference type="Pfam" id="PF01850">
    <property type="entry name" value="PIN"/>
    <property type="match status" value="1"/>
</dbReference>
<dbReference type="SUPFAM" id="SSF88723">
    <property type="entry name" value="PIN domain-like"/>
    <property type="match status" value="1"/>
</dbReference>
<dbReference type="CDD" id="cd18746">
    <property type="entry name" value="PIN_VapC4-5_FitB-like"/>
    <property type="match status" value="1"/>
</dbReference>
<keyword evidence="3" id="KW-1185">Reference proteome</keyword>
<proteinExistence type="predicted"/>
<dbReference type="InterPro" id="IPR002716">
    <property type="entry name" value="PIN_dom"/>
</dbReference>
<protein>
    <submittedName>
        <fullName evidence="2">PIN domain-containing protein</fullName>
    </submittedName>
</protein>
<organism evidence="2 3">
    <name type="scientific">Rugamonas aquatica</name>
    <dbReference type="NCBI Taxonomy" id="2743357"/>
    <lineage>
        <taxon>Bacteria</taxon>
        <taxon>Pseudomonadati</taxon>
        <taxon>Pseudomonadota</taxon>
        <taxon>Betaproteobacteria</taxon>
        <taxon>Burkholderiales</taxon>
        <taxon>Oxalobacteraceae</taxon>
        <taxon>Telluria group</taxon>
        <taxon>Rugamonas</taxon>
    </lineage>
</organism>
<feature type="domain" description="PIN" evidence="1">
    <location>
        <begin position="3"/>
        <end position="134"/>
    </location>
</feature>
<gene>
    <name evidence="2" type="ORF">GEV02_00180</name>
</gene>
<evidence type="ECO:0000313" key="3">
    <source>
        <dbReference type="Proteomes" id="UP000440498"/>
    </source>
</evidence>
<reference evidence="2 3" key="1">
    <citation type="submission" date="2019-10" db="EMBL/GenBank/DDBJ databases">
        <title>Two novel species isolated from a subtropical stream in China.</title>
        <authorList>
            <person name="Lu H."/>
        </authorList>
    </citation>
    <scope>NUCLEOTIDE SEQUENCE [LARGE SCALE GENOMIC DNA]</scope>
    <source>
        <strain evidence="2 3">FT29W</strain>
    </source>
</reference>
<evidence type="ECO:0000259" key="1">
    <source>
        <dbReference type="Pfam" id="PF01850"/>
    </source>
</evidence>
<name>A0A6A7MV30_9BURK</name>
<dbReference type="Gene3D" id="3.40.50.1010">
    <property type="entry name" value="5'-nuclease"/>
    <property type="match status" value="1"/>
</dbReference>
<dbReference type="AlphaFoldDB" id="A0A6A7MV30"/>
<sequence length="143" mass="15871">MFLIDTNVLSEYCKGKKANAGVIQFFAAAESSALFLPPQVIGEIQAGISKLRRAGGTQAMQRAEKYELWLDRVLAEFGEHILKFDIEAARMWGSLLSSDQKDPHTIDKQIAAIALIYDLVVVTRDKGDAFSRTPNLKILNPFS</sequence>
<comment type="caution">
    <text evidence="2">The sequence shown here is derived from an EMBL/GenBank/DDBJ whole genome shotgun (WGS) entry which is preliminary data.</text>
</comment>
<evidence type="ECO:0000313" key="2">
    <source>
        <dbReference type="EMBL" id="MQA36550.1"/>
    </source>
</evidence>
<dbReference type="EMBL" id="WHUG01000001">
    <property type="protein sequence ID" value="MQA36550.1"/>
    <property type="molecule type" value="Genomic_DNA"/>
</dbReference>
<accession>A0A6A7MV30</accession>
<dbReference type="Proteomes" id="UP000440498">
    <property type="component" value="Unassembled WGS sequence"/>
</dbReference>
<dbReference type="RefSeq" id="WP_152835967.1">
    <property type="nucleotide sequence ID" value="NZ_WHUG01000001.1"/>
</dbReference>